<comment type="similarity">
    <text evidence="1">Belongs to the P-Pant transferase superfamily. Gsp/Sfp/HetI/AcpT family.</text>
</comment>
<dbReference type="InterPro" id="IPR050559">
    <property type="entry name" value="P-Pant_transferase_sf"/>
</dbReference>
<dbReference type="Gene3D" id="3.90.470.20">
    <property type="entry name" value="4'-phosphopantetheinyl transferase domain"/>
    <property type="match status" value="1"/>
</dbReference>
<sequence length="278" mass="28631">MSQLPVPGRDTAYVWIGRGVGGRPVPAGRLLRRAGAALLGRAEAEIVVEHGRDGRPLVTVSGAGARVELPVSVSRADGVVAVAARAAGPVGIDVEWCRPLPALALAGRWFAPAEAAWLAERDADGRARDFLRLWTAKEAVGKALGTGLRGDGLRRLMPVPDDPDAALRPVPGAFDDAWRPVPDDLDAGLRSALGGRRLRVGHPRVGGCLVLAVAVVADEAVPVHVVSVGALLVRAVPVGSARVGSDGAVGVARCRAHVAAARSASVERTSLPVVVRGS</sequence>
<dbReference type="GO" id="GO:0016740">
    <property type="term" value="F:transferase activity"/>
    <property type="evidence" value="ECO:0007669"/>
    <property type="project" value="UniProtKB-KW"/>
</dbReference>
<feature type="domain" description="4'-phosphopantetheinyl transferase" evidence="3">
    <location>
        <begin position="89"/>
        <end position="151"/>
    </location>
</feature>
<dbReference type="RefSeq" id="WP_311412662.1">
    <property type="nucleotide sequence ID" value="NZ_JAVRFL010000018.1"/>
</dbReference>
<keyword evidence="5" id="KW-1185">Reference proteome</keyword>
<dbReference type="SUPFAM" id="SSF56214">
    <property type="entry name" value="4'-phosphopantetheinyl transferase"/>
    <property type="match status" value="1"/>
</dbReference>
<evidence type="ECO:0000259" key="3">
    <source>
        <dbReference type="Pfam" id="PF01648"/>
    </source>
</evidence>
<dbReference type="InterPro" id="IPR008278">
    <property type="entry name" value="4-PPantetheinyl_Trfase_dom"/>
</dbReference>
<organism evidence="4 5">
    <name type="scientific">Micromonospora reichwaldensis</name>
    <dbReference type="NCBI Taxonomy" id="3075516"/>
    <lineage>
        <taxon>Bacteria</taxon>
        <taxon>Bacillati</taxon>
        <taxon>Actinomycetota</taxon>
        <taxon>Actinomycetes</taxon>
        <taxon>Micromonosporales</taxon>
        <taxon>Micromonosporaceae</taxon>
        <taxon>Micromonospora</taxon>
    </lineage>
</organism>
<evidence type="ECO:0000313" key="4">
    <source>
        <dbReference type="EMBL" id="MDT0530690.1"/>
    </source>
</evidence>
<comment type="caution">
    <text evidence="4">The sequence shown here is derived from an EMBL/GenBank/DDBJ whole genome shotgun (WGS) entry which is preliminary data.</text>
</comment>
<dbReference type="InterPro" id="IPR037143">
    <property type="entry name" value="4-PPantetheinyl_Trfase_dom_sf"/>
</dbReference>
<evidence type="ECO:0000256" key="1">
    <source>
        <dbReference type="ARBA" id="ARBA00010990"/>
    </source>
</evidence>
<name>A0ABU2WYT5_9ACTN</name>
<reference evidence="4" key="1">
    <citation type="submission" date="2023-09" db="EMBL/GenBank/DDBJ databases">
        <title>30 novel species of actinomycetes from the DSMZ collection.</title>
        <authorList>
            <person name="Nouioui I."/>
        </authorList>
    </citation>
    <scope>NUCLEOTIDE SEQUENCE</scope>
    <source>
        <strain evidence="4">DSM 115977</strain>
    </source>
</reference>
<dbReference type="Pfam" id="PF01648">
    <property type="entry name" value="ACPS"/>
    <property type="match status" value="1"/>
</dbReference>
<gene>
    <name evidence="4" type="ORF">RM555_16980</name>
</gene>
<keyword evidence="2 4" id="KW-0808">Transferase</keyword>
<proteinExistence type="inferred from homology"/>
<dbReference type="Proteomes" id="UP001180973">
    <property type="component" value="Unassembled WGS sequence"/>
</dbReference>
<dbReference type="PANTHER" id="PTHR12215:SF10">
    <property type="entry name" value="L-AMINOADIPATE-SEMIALDEHYDE DEHYDROGENASE-PHOSPHOPANTETHEINYL TRANSFERASE"/>
    <property type="match status" value="1"/>
</dbReference>
<dbReference type="EMBL" id="JAVRFL010000018">
    <property type="protein sequence ID" value="MDT0530690.1"/>
    <property type="molecule type" value="Genomic_DNA"/>
</dbReference>
<evidence type="ECO:0000256" key="2">
    <source>
        <dbReference type="ARBA" id="ARBA00022679"/>
    </source>
</evidence>
<evidence type="ECO:0000313" key="5">
    <source>
        <dbReference type="Proteomes" id="UP001180973"/>
    </source>
</evidence>
<protein>
    <submittedName>
        <fullName evidence="4">4'-phosphopantetheinyl transferase superfamily protein</fullName>
    </submittedName>
</protein>
<dbReference type="PANTHER" id="PTHR12215">
    <property type="entry name" value="PHOSPHOPANTETHEINE TRANSFERASE"/>
    <property type="match status" value="1"/>
</dbReference>
<accession>A0ABU2WYT5</accession>